<evidence type="ECO:0000256" key="1">
    <source>
        <dbReference type="SAM" id="Phobius"/>
    </source>
</evidence>
<proteinExistence type="predicted"/>
<evidence type="ECO:0000313" key="2">
    <source>
        <dbReference type="EMBL" id="UQZ87646.1"/>
    </source>
</evidence>
<sequence>MNRIVYALGWLWIYGFVIAARVADSFGGFRYEQLSFVLIVIQLLLWVSGRVATTKVSPRDLCLMSCVRRITHFIRIIP</sequence>
<organism evidence="2 3">
    <name type="scientific">Paenibacillus konkukensis</name>
    <dbReference type="NCBI Taxonomy" id="2020716"/>
    <lineage>
        <taxon>Bacteria</taxon>
        <taxon>Bacillati</taxon>
        <taxon>Bacillota</taxon>
        <taxon>Bacilli</taxon>
        <taxon>Bacillales</taxon>
        <taxon>Paenibacillaceae</taxon>
        <taxon>Paenibacillus</taxon>
    </lineage>
</organism>
<keyword evidence="1" id="KW-1133">Transmembrane helix</keyword>
<accession>A0ABY4RYA1</accession>
<keyword evidence="1" id="KW-0812">Transmembrane</keyword>
<protein>
    <submittedName>
        <fullName evidence="2">Uncharacterized protein</fullName>
    </submittedName>
</protein>
<keyword evidence="1" id="KW-0472">Membrane</keyword>
<reference evidence="2" key="1">
    <citation type="submission" date="2018-02" db="EMBL/GenBank/DDBJ databases">
        <authorList>
            <person name="Kim S.-K."/>
            <person name="Jung H.-I."/>
            <person name="Lee S.-W."/>
        </authorList>
    </citation>
    <scope>NUCLEOTIDE SEQUENCE</scope>
    <source>
        <strain evidence="2">SK3146</strain>
    </source>
</reference>
<gene>
    <name evidence="2" type="ORF">SK3146_06948</name>
</gene>
<reference evidence="2" key="2">
    <citation type="journal article" date="2021" name="J Anim Sci Technol">
        <title>Complete genome sequence of Paenibacillus konkukensis sp. nov. SK3146 as a potential probiotic strain.</title>
        <authorList>
            <person name="Jung H.I."/>
            <person name="Park S."/>
            <person name="Niu K.M."/>
            <person name="Lee S.W."/>
            <person name="Kothari D."/>
            <person name="Yi K.J."/>
            <person name="Kim S.K."/>
        </authorList>
    </citation>
    <scope>NUCLEOTIDE SEQUENCE</scope>
    <source>
        <strain evidence="2">SK3146</strain>
    </source>
</reference>
<feature type="transmembrane region" description="Helical" evidence="1">
    <location>
        <begin position="35"/>
        <end position="53"/>
    </location>
</feature>
<dbReference type="EMBL" id="CP027059">
    <property type="protein sequence ID" value="UQZ87646.1"/>
    <property type="molecule type" value="Genomic_DNA"/>
</dbReference>
<name>A0ABY4RYA1_9BACL</name>
<keyword evidence="3" id="KW-1185">Reference proteome</keyword>
<dbReference type="Proteomes" id="UP001057134">
    <property type="component" value="Chromosome"/>
</dbReference>
<evidence type="ECO:0000313" key="3">
    <source>
        <dbReference type="Proteomes" id="UP001057134"/>
    </source>
</evidence>